<evidence type="ECO:0000313" key="1">
    <source>
        <dbReference type="EMBL" id="MFC4230559.1"/>
    </source>
</evidence>
<comment type="caution">
    <text evidence="1">The sequence shown here is derived from an EMBL/GenBank/DDBJ whole genome shotgun (WGS) entry which is preliminary data.</text>
</comment>
<evidence type="ECO:0000313" key="2">
    <source>
        <dbReference type="Proteomes" id="UP001595906"/>
    </source>
</evidence>
<protein>
    <submittedName>
        <fullName evidence="1">Uncharacterized protein</fullName>
    </submittedName>
</protein>
<gene>
    <name evidence="1" type="ORF">ACFOW1_01565</name>
</gene>
<accession>A0ABV8PR10</accession>
<dbReference type="Proteomes" id="UP001595906">
    <property type="component" value="Unassembled WGS sequence"/>
</dbReference>
<organism evidence="1 2">
    <name type="scientific">Parasediminibacterium paludis</name>
    <dbReference type="NCBI Taxonomy" id="908966"/>
    <lineage>
        <taxon>Bacteria</taxon>
        <taxon>Pseudomonadati</taxon>
        <taxon>Bacteroidota</taxon>
        <taxon>Chitinophagia</taxon>
        <taxon>Chitinophagales</taxon>
        <taxon>Chitinophagaceae</taxon>
        <taxon>Parasediminibacterium</taxon>
    </lineage>
</organism>
<name>A0ABV8PR10_9BACT</name>
<proteinExistence type="predicted"/>
<reference evidence="2" key="1">
    <citation type="journal article" date="2019" name="Int. J. Syst. Evol. Microbiol.">
        <title>The Global Catalogue of Microorganisms (GCM) 10K type strain sequencing project: providing services to taxonomists for standard genome sequencing and annotation.</title>
        <authorList>
            <consortium name="The Broad Institute Genomics Platform"/>
            <consortium name="The Broad Institute Genome Sequencing Center for Infectious Disease"/>
            <person name="Wu L."/>
            <person name="Ma J."/>
        </authorList>
    </citation>
    <scope>NUCLEOTIDE SEQUENCE [LARGE SCALE GENOMIC DNA]</scope>
    <source>
        <strain evidence="2">CECT 8010</strain>
    </source>
</reference>
<sequence>MKTTSFSSNPNGKLIANNFSTMRAFNVEKYFAGAEHVINYKGQVLGTAKVYGALEVDINNIPEVFAWLDAGMDLNRYTKVLKTMYPNATKLHYVAYHWVAKDIEAHANLINAYWQSVLQDAVEATNYQFLAQ</sequence>
<keyword evidence="2" id="KW-1185">Reference proteome</keyword>
<dbReference type="RefSeq" id="WP_379011800.1">
    <property type="nucleotide sequence ID" value="NZ_JBHSDC010000002.1"/>
</dbReference>
<dbReference type="EMBL" id="JBHSDC010000002">
    <property type="protein sequence ID" value="MFC4230559.1"/>
    <property type="molecule type" value="Genomic_DNA"/>
</dbReference>